<dbReference type="Gene3D" id="2.60.200.20">
    <property type="match status" value="1"/>
</dbReference>
<dbReference type="InterPro" id="IPR008984">
    <property type="entry name" value="SMAD_FHA_dom_sf"/>
</dbReference>
<evidence type="ECO:0000313" key="3">
    <source>
        <dbReference type="Proteomes" id="UP000188243"/>
    </source>
</evidence>
<sequence length="323" mass="37759">MAILKHTKSQKNLYLRAFHRFGRLAHSVDTFLDFPEVTRIHAVIEWLNEQWYINDLSKNGVWLNDIKIATNQNTLLKQGDKLSFSQINNLEYHVTSVEPPRDLLFPVNESQEQIIYLEQYHFLPNNKHPEVILHFDSQQHCWYYEDMHEHLQQPINDGQDLCVGNNVWRLFLAGAATQEKTVELKAPPSNNLEFIFNLSLDEELAELKIKSQTTLLDFDVRSHHYLTLLLARYKLQDMQNSFEADTQGWVQVKKLAKDLGISEAHVNIQIHRARKQFVELLNNEIIPSALIERKRGKVRFGGKLFTIYKGKKIESSNLENTIE</sequence>
<organism evidence="2 3">
    <name type="scientific">Pseudoalteromonas aliena</name>
    <dbReference type="NCBI Taxonomy" id="247523"/>
    <lineage>
        <taxon>Bacteria</taxon>
        <taxon>Pseudomonadati</taxon>
        <taxon>Pseudomonadota</taxon>
        <taxon>Gammaproteobacteria</taxon>
        <taxon>Alteromonadales</taxon>
        <taxon>Pseudoalteromonadaceae</taxon>
        <taxon>Pseudoalteromonas</taxon>
    </lineage>
</organism>
<evidence type="ECO:0000313" key="2">
    <source>
        <dbReference type="EMBL" id="AQQ00088.1"/>
    </source>
</evidence>
<dbReference type="Proteomes" id="UP000188243">
    <property type="component" value="Chromosome"/>
</dbReference>
<dbReference type="EMBL" id="CP019628">
    <property type="protein sequence ID" value="AQQ00088.1"/>
    <property type="molecule type" value="Genomic_DNA"/>
</dbReference>
<dbReference type="InterPro" id="IPR000253">
    <property type="entry name" value="FHA_dom"/>
</dbReference>
<dbReference type="STRING" id="247523.B0W48_09975"/>
<dbReference type="PROSITE" id="PS50006">
    <property type="entry name" value="FHA_DOMAIN"/>
    <property type="match status" value="1"/>
</dbReference>
<dbReference type="SUPFAM" id="SSF49879">
    <property type="entry name" value="SMAD/FHA domain"/>
    <property type="match status" value="1"/>
</dbReference>
<proteinExistence type="predicted"/>
<name>A0A1Q2GYD4_9GAMM</name>
<dbReference type="RefSeq" id="WP_077536802.1">
    <property type="nucleotide sequence ID" value="NZ_CANLYY010000001.1"/>
</dbReference>
<dbReference type="SMART" id="SM00240">
    <property type="entry name" value="FHA"/>
    <property type="match status" value="1"/>
</dbReference>
<evidence type="ECO:0000259" key="1">
    <source>
        <dbReference type="PROSITE" id="PS50006"/>
    </source>
</evidence>
<reference evidence="2 3" key="1">
    <citation type="submission" date="2017-02" db="EMBL/GenBank/DDBJ databases">
        <title>Complete genome sequence of the cold-active Pseudoalteromonas aliena strain EH1 isolated from Arctic seawater.</title>
        <authorList>
            <person name="Kim E."/>
            <person name="Heo E."/>
            <person name="Kim H."/>
            <person name="Kim D."/>
        </authorList>
    </citation>
    <scope>NUCLEOTIDE SEQUENCE [LARGE SCALE GENOMIC DNA]</scope>
    <source>
        <strain evidence="2 3">EH1</strain>
    </source>
</reference>
<dbReference type="KEGG" id="paln:B0W48_09975"/>
<dbReference type="AlphaFoldDB" id="A0A1Q2GYD4"/>
<protein>
    <submittedName>
        <fullName evidence="2">Phosphopeptide-binding protein</fullName>
    </submittedName>
</protein>
<dbReference type="Pfam" id="PF00498">
    <property type="entry name" value="FHA"/>
    <property type="match status" value="1"/>
</dbReference>
<gene>
    <name evidence="2" type="ORF">B0W48_09975</name>
</gene>
<dbReference type="CDD" id="cd00060">
    <property type="entry name" value="FHA"/>
    <property type="match status" value="1"/>
</dbReference>
<feature type="domain" description="FHA" evidence="1">
    <location>
        <begin position="19"/>
        <end position="68"/>
    </location>
</feature>
<accession>A0A1Q2GYD4</accession>